<dbReference type="RefSeq" id="WP_165564820.1">
    <property type="nucleotide sequence ID" value="NZ_CP045857.1"/>
</dbReference>
<name>A0A6G7LR35_9GAMM</name>
<organism evidence="2 3">
    <name type="scientific">Shewanella chilikensis</name>
    <dbReference type="NCBI Taxonomy" id="558541"/>
    <lineage>
        <taxon>Bacteria</taxon>
        <taxon>Pseudomonadati</taxon>
        <taxon>Pseudomonadota</taxon>
        <taxon>Gammaproteobacteria</taxon>
        <taxon>Alteromonadales</taxon>
        <taxon>Shewanellaceae</taxon>
        <taxon>Shewanella</taxon>
    </lineage>
</organism>
<dbReference type="AlphaFoldDB" id="A0A6G7LR35"/>
<sequence>MSLMNIINTSASSQSRNRSQKLEKLWQDYEKKQLRNKRYQTKLEGFYREFTSQLLEKEQAVCEASAQWVRHLLTFVPRKSIKGRQREALLEWIDEEISIIESNPFNPINTHEIRDSFTSLLMAYQATLPKQDIGQHELDAFREELESMFGFELDIDDAQLSELIDEPAKFQAFFEQKLAEQHNKAFDDGDAENAFEQDEAEYDAQEDDFFFESSQPEQALSLELFSDKTMTKLYRQLANQFHPDKEPEAAKKALKKELMQQLSQAKKSKDAVALLMLALEYLPEYKLEADADMIKRIEAALQVKISLLNQDYQSMQNGDDIKSMIWQRFGSGSKASRARELAQYGDHLTIETEELLAKVTKIKTVQAIQKELNQRSRRASVNDIFDLAMFNDETFDEFWQYK</sequence>
<evidence type="ECO:0000256" key="1">
    <source>
        <dbReference type="ARBA" id="ARBA00023186"/>
    </source>
</evidence>
<dbReference type="SUPFAM" id="SSF46565">
    <property type="entry name" value="Chaperone J-domain"/>
    <property type="match status" value="1"/>
</dbReference>
<dbReference type="KEGG" id="schk:GII14_07950"/>
<keyword evidence="1" id="KW-0143">Chaperone</keyword>
<dbReference type="Gene3D" id="1.10.287.110">
    <property type="entry name" value="DnaJ domain"/>
    <property type="match status" value="1"/>
</dbReference>
<protein>
    <submittedName>
        <fullName evidence="2">Molecular chaperone DnaJ</fullName>
    </submittedName>
</protein>
<accession>A0A6G7LR35</accession>
<dbReference type="Proteomes" id="UP000502117">
    <property type="component" value="Chromosome"/>
</dbReference>
<evidence type="ECO:0000313" key="2">
    <source>
        <dbReference type="EMBL" id="QIJ04105.1"/>
    </source>
</evidence>
<dbReference type="InterPro" id="IPR036869">
    <property type="entry name" value="J_dom_sf"/>
</dbReference>
<dbReference type="EMBL" id="CP045857">
    <property type="protein sequence ID" value="QIJ04105.1"/>
    <property type="molecule type" value="Genomic_DNA"/>
</dbReference>
<gene>
    <name evidence="2" type="ORF">GII14_07950</name>
</gene>
<evidence type="ECO:0000313" key="3">
    <source>
        <dbReference type="Proteomes" id="UP000502117"/>
    </source>
</evidence>
<proteinExistence type="predicted"/>
<reference evidence="2 3" key="1">
    <citation type="submission" date="2019-11" db="EMBL/GenBank/DDBJ databases">
        <title>Complete Genome Sequence of Shewanella chilikensis Strain DC57, Isolated from Corroded Seal Rings at a floating production facility in Australia.</title>
        <authorList>
            <person name="Salgar-Chaparro S.J."/>
            <person name="Castillo-Villamizar G.A."/>
            <person name="Poehlein A."/>
            <person name="Daniel R."/>
            <person name="Machuca L."/>
        </authorList>
    </citation>
    <scope>NUCLEOTIDE SEQUENCE [LARGE SCALE GENOMIC DNA]</scope>
    <source>
        <strain evidence="2 3">DC57</strain>
    </source>
</reference>